<dbReference type="WBParaSite" id="MBELARI_LOCUS21338">
    <property type="protein sequence ID" value="MBELARI_LOCUS21338"/>
    <property type="gene ID" value="MBELARI_LOCUS21338"/>
</dbReference>
<protein>
    <submittedName>
        <fullName evidence="2">Uncharacterized protein</fullName>
    </submittedName>
</protein>
<evidence type="ECO:0000313" key="1">
    <source>
        <dbReference type="Proteomes" id="UP000887575"/>
    </source>
</evidence>
<organism evidence="1 2">
    <name type="scientific">Mesorhabditis belari</name>
    <dbReference type="NCBI Taxonomy" id="2138241"/>
    <lineage>
        <taxon>Eukaryota</taxon>
        <taxon>Metazoa</taxon>
        <taxon>Ecdysozoa</taxon>
        <taxon>Nematoda</taxon>
        <taxon>Chromadorea</taxon>
        <taxon>Rhabditida</taxon>
        <taxon>Rhabditina</taxon>
        <taxon>Rhabditomorpha</taxon>
        <taxon>Rhabditoidea</taxon>
        <taxon>Rhabditidae</taxon>
        <taxon>Mesorhabditinae</taxon>
        <taxon>Mesorhabditis</taxon>
    </lineage>
</organism>
<keyword evidence="1" id="KW-1185">Reference proteome</keyword>
<name>A0AAF3F6H1_9BILA</name>
<dbReference type="Proteomes" id="UP000887575">
    <property type="component" value="Unassembled WGS sequence"/>
</dbReference>
<proteinExistence type="predicted"/>
<accession>A0AAF3F6H1</accession>
<sequence>MRDEERLIEDDSDARFLSTQIAAKITGPDGDTIKEEEEDVVVQVVSDLSVIDVEKFDEDEIEKMRNNNNQMSARSQIDVYEEIALDADGNELQRIKYITHVVPAAFGRKAKTPREAQKKLSQEGEIQIAMKQIESIRKAIAQNGIGEKIGTTRLGAQKKRSFGRLSDVSFLGEQQSADPLVEKARQSLLIRFTARQLREFICIKQGVPRPYMPNTSTPVRRAQRERREMRAAPRLVKSQPGFKLNFPFVTIQVGDFQSYLPLDYQTHPQQKGRPNSLTLNGESKRMVYEFTLFDKNRNRCYAVWSTALSNIAAIHVSDHLIYLRLNVAPLQVVSFIGEKSNPKSDITNGQRERSPLHYFRLREPGQTFFEGLMRCDPSHFAAILMGYDEFFARAAEAMGVSPPSSDQMMQETWEVRNKSPMPPLKKVKRSLSDICIDEVPQSGKMFAPTESPSFAELLRFSAFNRSLENARPKDVDMDISSMTHKADTFDSCVAAIRRDKKFATTETIEIVGEDHVVIETEINDIADASAGDA</sequence>
<evidence type="ECO:0000313" key="2">
    <source>
        <dbReference type="WBParaSite" id="MBELARI_LOCUS21338"/>
    </source>
</evidence>
<dbReference type="AlphaFoldDB" id="A0AAF3F6H1"/>
<reference evidence="2" key="1">
    <citation type="submission" date="2024-02" db="UniProtKB">
        <authorList>
            <consortium name="WormBaseParasite"/>
        </authorList>
    </citation>
    <scope>IDENTIFICATION</scope>
</reference>